<proteinExistence type="predicted"/>
<protein>
    <submittedName>
        <fullName evidence="2">Uncharacterized protein</fullName>
    </submittedName>
</protein>
<gene>
    <name evidence="2" type="ORF">NPIL_68781</name>
</gene>
<reference evidence="2" key="1">
    <citation type="submission" date="2020-08" db="EMBL/GenBank/DDBJ databases">
        <title>Multicomponent nature underlies the extraordinary mechanical properties of spider dragline silk.</title>
        <authorList>
            <person name="Kono N."/>
            <person name="Nakamura H."/>
            <person name="Mori M."/>
            <person name="Yoshida Y."/>
            <person name="Ohtoshi R."/>
            <person name="Malay A.D."/>
            <person name="Moran D.A.P."/>
            <person name="Tomita M."/>
            <person name="Numata K."/>
            <person name="Arakawa K."/>
        </authorList>
    </citation>
    <scope>NUCLEOTIDE SEQUENCE</scope>
</reference>
<accession>A0A8X6QD43</accession>
<sequence>MVFCKLEREMMVYISHKDMVRCSRGQSDLTGGQGERKPASVTRSKMSTPNGIHSNQIDPKSCKAEVSSNGEHQLPPCRKKEPSSKRDNIE</sequence>
<evidence type="ECO:0000313" key="2">
    <source>
        <dbReference type="EMBL" id="GFU12558.1"/>
    </source>
</evidence>
<feature type="region of interest" description="Disordered" evidence="1">
    <location>
        <begin position="21"/>
        <end position="90"/>
    </location>
</feature>
<evidence type="ECO:0000256" key="1">
    <source>
        <dbReference type="SAM" id="MobiDB-lite"/>
    </source>
</evidence>
<feature type="compositionally biased region" description="Basic and acidic residues" evidence="1">
    <location>
        <begin position="78"/>
        <end position="90"/>
    </location>
</feature>
<keyword evidence="3" id="KW-1185">Reference proteome</keyword>
<comment type="caution">
    <text evidence="2">The sequence shown here is derived from an EMBL/GenBank/DDBJ whole genome shotgun (WGS) entry which is preliminary data.</text>
</comment>
<name>A0A8X6QD43_NEPPI</name>
<organism evidence="2 3">
    <name type="scientific">Nephila pilipes</name>
    <name type="common">Giant wood spider</name>
    <name type="synonym">Nephila maculata</name>
    <dbReference type="NCBI Taxonomy" id="299642"/>
    <lineage>
        <taxon>Eukaryota</taxon>
        <taxon>Metazoa</taxon>
        <taxon>Ecdysozoa</taxon>
        <taxon>Arthropoda</taxon>
        <taxon>Chelicerata</taxon>
        <taxon>Arachnida</taxon>
        <taxon>Araneae</taxon>
        <taxon>Araneomorphae</taxon>
        <taxon>Entelegynae</taxon>
        <taxon>Araneoidea</taxon>
        <taxon>Nephilidae</taxon>
        <taxon>Nephila</taxon>
    </lineage>
</organism>
<dbReference type="EMBL" id="BMAW01029553">
    <property type="protein sequence ID" value="GFU12558.1"/>
    <property type="molecule type" value="Genomic_DNA"/>
</dbReference>
<feature type="compositionally biased region" description="Polar residues" evidence="1">
    <location>
        <begin position="41"/>
        <end position="58"/>
    </location>
</feature>
<evidence type="ECO:0000313" key="3">
    <source>
        <dbReference type="Proteomes" id="UP000887013"/>
    </source>
</evidence>
<dbReference type="AlphaFoldDB" id="A0A8X6QD43"/>
<dbReference type="Proteomes" id="UP000887013">
    <property type="component" value="Unassembled WGS sequence"/>
</dbReference>